<proteinExistence type="predicted"/>
<dbReference type="SUPFAM" id="SSF55729">
    <property type="entry name" value="Acyl-CoA N-acyltransferases (Nat)"/>
    <property type="match status" value="1"/>
</dbReference>
<protein>
    <recommendedName>
        <fullName evidence="2">N-acetyltransferase domain-containing protein</fullName>
    </recommendedName>
</protein>
<evidence type="ECO:0000256" key="1">
    <source>
        <dbReference type="SAM" id="SignalP"/>
    </source>
</evidence>
<dbReference type="GO" id="GO:0016747">
    <property type="term" value="F:acyltransferase activity, transferring groups other than amino-acyl groups"/>
    <property type="evidence" value="ECO:0007669"/>
    <property type="project" value="InterPro"/>
</dbReference>
<dbReference type="Gene3D" id="3.40.630.30">
    <property type="match status" value="1"/>
</dbReference>
<sequence>MNKSLAILAINVVILINVAHSITIGTITDVKNHGDMSLEVRSMRSDKELDHAEDLCLTMFSFRVDDANARCIDYNLCRPFAFGAWQGDKLISFVAIIDVVPRLSQTFSSLLKGDNVAKYGHVMNLLTRKEYQRSGIATKFAIMVIKYYIQTHALTKNGIIADVAGDVPGLVRMYERYGLRNIGRREYTVAGNSYSNTIMAAKFEDLLRSLASTSN</sequence>
<feature type="signal peptide" evidence="1">
    <location>
        <begin position="1"/>
        <end position="21"/>
    </location>
</feature>
<dbReference type="Proteomes" id="UP001201812">
    <property type="component" value="Unassembled WGS sequence"/>
</dbReference>
<accession>A0AAD4MGZ1</accession>
<reference evidence="3" key="1">
    <citation type="submission" date="2022-01" db="EMBL/GenBank/DDBJ databases">
        <title>Genome Sequence Resource for Two Populations of Ditylenchus destructor, the Migratory Endoparasitic Phytonematode.</title>
        <authorList>
            <person name="Zhang H."/>
            <person name="Lin R."/>
            <person name="Xie B."/>
        </authorList>
    </citation>
    <scope>NUCLEOTIDE SEQUENCE</scope>
    <source>
        <strain evidence="3">BazhouSP</strain>
    </source>
</reference>
<dbReference type="Pfam" id="PF00583">
    <property type="entry name" value="Acetyltransf_1"/>
    <property type="match status" value="1"/>
</dbReference>
<dbReference type="PROSITE" id="PS51186">
    <property type="entry name" value="GNAT"/>
    <property type="match status" value="1"/>
</dbReference>
<evidence type="ECO:0000313" key="4">
    <source>
        <dbReference type="Proteomes" id="UP001201812"/>
    </source>
</evidence>
<dbReference type="AlphaFoldDB" id="A0AAD4MGZ1"/>
<dbReference type="InterPro" id="IPR016181">
    <property type="entry name" value="Acyl_CoA_acyltransferase"/>
</dbReference>
<comment type="caution">
    <text evidence="3">The sequence shown here is derived from an EMBL/GenBank/DDBJ whole genome shotgun (WGS) entry which is preliminary data.</text>
</comment>
<keyword evidence="4" id="KW-1185">Reference proteome</keyword>
<evidence type="ECO:0000259" key="2">
    <source>
        <dbReference type="PROSITE" id="PS51186"/>
    </source>
</evidence>
<keyword evidence="1" id="KW-0732">Signal</keyword>
<gene>
    <name evidence="3" type="ORF">DdX_20556</name>
</gene>
<organism evidence="3 4">
    <name type="scientific">Ditylenchus destructor</name>
    <dbReference type="NCBI Taxonomy" id="166010"/>
    <lineage>
        <taxon>Eukaryota</taxon>
        <taxon>Metazoa</taxon>
        <taxon>Ecdysozoa</taxon>
        <taxon>Nematoda</taxon>
        <taxon>Chromadorea</taxon>
        <taxon>Rhabditida</taxon>
        <taxon>Tylenchina</taxon>
        <taxon>Tylenchomorpha</taxon>
        <taxon>Sphaerularioidea</taxon>
        <taxon>Anguinidae</taxon>
        <taxon>Anguininae</taxon>
        <taxon>Ditylenchus</taxon>
    </lineage>
</organism>
<dbReference type="InterPro" id="IPR000182">
    <property type="entry name" value="GNAT_dom"/>
</dbReference>
<name>A0AAD4MGZ1_9BILA</name>
<feature type="domain" description="N-acetyltransferase" evidence="2">
    <location>
        <begin position="38"/>
        <end position="204"/>
    </location>
</feature>
<feature type="chain" id="PRO_5042209414" description="N-acetyltransferase domain-containing protein" evidence="1">
    <location>
        <begin position="22"/>
        <end position="215"/>
    </location>
</feature>
<evidence type="ECO:0000313" key="3">
    <source>
        <dbReference type="EMBL" id="KAI1693623.1"/>
    </source>
</evidence>
<dbReference type="EMBL" id="JAKKPZ010000606">
    <property type="protein sequence ID" value="KAI1693623.1"/>
    <property type="molecule type" value="Genomic_DNA"/>
</dbReference>